<dbReference type="InterPro" id="IPR050570">
    <property type="entry name" value="Cell_wall_metabolism_enzyme"/>
</dbReference>
<organism evidence="3 4">
    <name type="scientific">Chitiniphilus eburneus</name>
    <dbReference type="NCBI Taxonomy" id="2571148"/>
    <lineage>
        <taxon>Bacteria</taxon>
        <taxon>Pseudomonadati</taxon>
        <taxon>Pseudomonadota</taxon>
        <taxon>Betaproteobacteria</taxon>
        <taxon>Neisseriales</taxon>
        <taxon>Chitinibacteraceae</taxon>
        <taxon>Chitiniphilus</taxon>
    </lineage>
</organism>
<keyword evidence="1" id="KW-0812">Transmembrane</keyword>
<comment type="caution">
    <text evidence="3">The sequence shown here is derived from an EMBL/GenBank/DDBJ whole genome shotgun (WGS) entry which is preliminary data.</text>
</comment>
<dbReference type="GO" id="GO:0004222">
    <property type="term" value="F:metalloendopeptidase activity"/>
    <property type="evidence" value="ECO:0007669"/>
    <property type="project" value="TreeGrafter"/>
</dbReference>
<dbReference type="RefSeq" id="WP_136771851.1">
    <property type="nucleotide sequence ID" value="NZ_CP156074.1"/>
</dbReference>
<sequence length="295" mass="31414">MNIILVSNRFSSALHLGPYSLATVGLLIAIGAGTVGVGMGMLLRQGEAPRLFRLSQPPKSADLDVLATKLGELQAKLIRLDGLARQVGLKTGIDVKPFLSNQPAPTGGLEKPDRSLSFGDVSHLLSQSTDQADAYLDHMTLAETVLLRPQGWQLPTRAPLATGLQSSSFGWRIDPFTARQNFHEGIDFVGPTGTPIHAAAAGTVVYAARHPQYGNMIDLSHENGLTSRYAHASRLLVAVGDKVAAGQKIAEVGSTGRSTGPHLHFEIRYKGVAQNPLRFMKPEAITAQTAVAVSD</sequence>
<dbReference type="InterPro" id="IPR011055">
    <property type="entry name" value="Dup_hybrid_motif"/>
</dbReference>
<keyword evidence="1" id="KW-1133">Transmembrane helix</keyword>
<dbReference type="PANTHER" id="PTHR21666">
    <property type="entry name" value="PEPTIDASE-RELATED"/>
    <property type="match status" value="1"/>
</dbReference>
<evidence type="ECO:0000313" key="3">
    <source>
        <dbReference type="EMBL" id="TJZ77375.1"/>
    </source>
</evidence>
<dbReference type="Gene3D" id="2.70.70.10">
    <property type="entry name" value="Glucose Permease (Domain IIA)"/>
    <property type="match status" value="1"/>
</dbReference>
<evidence type="ECO:0000259" key="2">
    <source>
        <dbReference type="Pfam" id="PF01551"/>
    </source>
</evidence>
<keyword evidence="4" id="KW-1185">Reference proteome</keyword>
<evidence type="ECO:0000313" key="4">
    <source>
        <dbReference type="Proteomes" id="UP000310016"/>
    </source>
</evidence>
<reference evidence="3 4" key="1">
    <citation type="submission" date="2019-04" db="EMBL/GenBank/DDBJ databases">
        <title>Chitiniphilus eburnea sp. nov., a novel chitinolytic bacterium isolated from aquaculture sludge.</title>
        <authorList>
            <person name="Sheng M."/>
        </authorList>
    </citation>
    <scope>NUCLEOTIDE SEQUENCE [LARGE SCALE GENOMIC DNA]</scope>
    <source>
        <strain evidence="3 4">HX-2-15</strain>
    </source>
</reference>
<dbReference type="AlphaFoldDB" id="A0A4U0Q867"/>
<dbReference type="Pfam" id="PF01551">
    <property type="entry name" value="Peptidase_M23"/>
    <property type="match status" value="1"/>
</dbReference>
<feature type="transmembrane region" description="Helical" evidence="1">
    <location>
        <begin position="20"/>
        <end position="43"/>
    </location>
</feature>
<proteinExistence type="predicted"/>
<gene>
    <name evidence="3" type="ORF">FAZ21_03270</name>
</gene>
<dbReference type="CDD" id="cd12797">
    <property type="entry name" value="M23_peptidase"/>
    <property type="match status" value="1"/>
</dbReference>
<dbReference type="FunFam" id="2.70.70.10:FF:000006">
    <property type="entry name" value="M23 family peptidase"/>
    <property type="match status" value="1"/>
</dbReference>
<dbReference type="InterPro" id="IPR016047">
    <property type="entry name" value="M23ase_b-sheet_dom"/>
</dbReference>
<dbReference type="EMBL" id="SUMF01000002">
    <property type="protein sequence ID" value="TJZ77375.1"/>
    <property type="molecule type" value="Genomic_DNA"/>
</dbReference>
<dbReference type="Proteomes" id="UP000310016">
    <property type="component" value="Unassembled WGS sequence"/>
</dbReference>
<keyword evidence="1" id="KW-0472">Membrane</keyword>
<evidence type="ECO:0000256" key="1">
    <source>
        <dbReference type="SAM" id="Phobius"/>
    </source>
</evidence>
<feature type="domain" description="M23ase beta-sheet core" evidence="2">
    <location>
        <begin position="182"/>
        <end position="276"/>
    </location>
</feature>
<dbReference type="OrthoDB" id="9815245at2"/>
<protein>
    <submittedName>
        <fullName evidence="3">M23 family metallopeptidase</fullName>
    </submittedName>
</protein>
<dbReference type="PANTHER" id="PTHR21666:SF270">
    <property type="entry name" value="MUREIN HYDROLASE ACTIVATOR ENVC"/>
    <property type="match status" value="1"/>
</dbReference>
<dbReference type="SUPFAM" id="SSF51261">
    <property type="entry name" value="Duplicated hybrid motif"/>
    <property type="match status" value="1"/>
</dbReference>
<accession>A0A4U0Q867</accession>
<name>A0A4U0Q867_9NEIS</name>